<keyword evidence="2" id="KW-0808">Transferase</keyword>
<organism evidence="3 4">
    <name type="scientific">Thermoactinomyces vulgaris</name>
    <dbReference type="NCBI Taxonomy" id="2026"/>
    <lineage>
        <taxon>Bacteria</taxon>
        <taxon>Bacillati</taxon>
        <taxon>Bacillota</taxon>
        <taxon>Bacilli</taxon>
        <taxon>Bacillales</taxon>
        <taxon>Thermoactinomycetaceae</taxon>
        <taxon>Thermoactinomyces</taxon>
    </lineage>
</organism>
<dbReference type="Pfam" id="PF02636">
    <property type="entry name" value="Methyltransf_28"/>
    <property type="match status" value="1"/>
</dbReference>
<reference evidence="3 4" key="1">
    <citation type="submission" date="2020-12" db="EMBL/GenBank/DDBJ databases">
        <title>WGS of Thermoactinomyces spp.</title>
        <authorList>
            <person name="Cheng K."/>
        </authorList>
    </citation>
    <scope>NUCLEOTIDE SEQUENCE [LARGE SCALE GENOMIC DNA]</scope>
    <source>
        <strain evidence="4">CICC 10650\ACCC 41061</strain>
    </source>
</reference>
<dbReference type="InterPro" id="IPR038375">
    <property type="entry name" value="NDUFAF7_sf"/>
</dbReference>
<evidence type="ECO:0000313" key="3">
    <source>
        <dbReference type="EMBL" id="MBH8588868.1"/>
    </source>
</evidence>
<dbReference type="SUPFAM" id="SSF53335">
    <property type="entry name" value="S-adenosyl-L-methionine-dependent methyltransferases"/>
    <property type="match status" value="1"/>
</dbReference>
<dbReference type="PANTHER" id="PTHR12049:SF7">
    <property type="entry name" value="PROTEIN ARGININE METHYLTRANSFERASE NDUFAF7, MITOCHONDRIAL"/>
    <property type="match status" value="1"/>
</dbReference>
<proteinExistence type="predicted"/>
<dbReference type="Proteomes" id="UP000641910">
    <property type="component" value="Unassembled WGS sequence"/>
</dbReference>
<keyword evidence="1 3" id="KW-0489">Methyltransferase</keyword>
<dbReference type="InterPro" id="IPR003788">
    <property type="entry name" value="NDUFAF7"/>
</dbReference>
<accession>A0ABS0QHU6</accession>
<dbReference type="PANTHER" id="PTHR12049">
    <property type="entry name" value="PROTEIN ARGININE METHYLTRANSFERASE NDUFAF7, MITOCHONDRIAL"/>
    <property type="match status" value="1"/>
</dbReference>
<name>A0ABS0QHU6_THEVU</name>
<dbReference type="InterPro" id="IPR029063">
    <property type="entry name" value="SAM-dependent_MTases_sf"/>
</dbReference>
<evidence type="ECO:0000313" key="4">
    <source>
        <dbReference type="Proteomes" id="UP000641910"/>
    </source>
</evidence>
<protein>
    <submittedName>
        <fullName evidence="3">SAM-dependent methyltransferase</fullName>
    </submittedName>
</protein>
<evidence type="ECO:0000256" key="1">
    <source>
        <dbReference type="ARBA" id="ARBA00022603"/>
    </source>
</evidence>
<dbReference type="GO" id="GO:0008168">
    <property type="term" value="F:methyltransferase activity"/>
    <property type="evidence" value="ECO:0007669"/>
    <property type="project" value="UniProtKB-KW"/>
</dbReference>
<evidence type="ECO:0000256" key="2">
    <source>
        <dbReference type="ARBA" id="ARBA00022679"/>
    </source>
</evidence>
<dbReference type="EMBL" id="JAECVU010000004">
    <property type="protein sequence ID" value="MBH8588868.1"/>
    <property type="molecule type" value="Genomic_DNA"/>
</dbReference>
<gene>
    <name evidence="3" type="ORF">I8U22_08575</name>
</gene>
<comment type="caution">
    <text evidence="3">The sequence shown here is derived from an EMBL/GenBank/DDBJ whole genome shotgun (WGS) entry which is preliminary data.</text>
</comment>
<dbReference type="Gene3D" id="3.40.50.12710">
    <property type="match status" value="1"/>
</dbReference>
<sequence>MSNSLLDGLIQEIESTRLRAIGFPRFMEQALYHPVWGYYAKEQTKLGKKGDFFTNAHVGDLFGKVLSRFFADWLKRNQIRSRWTIVEWGAGDGRIAEQFAQGLMEQGFSPEEISFYLIETSPYHRRLLEERFASSPVGFRTVNRLSDIPARPFSFIYSNELVDAFPVHRIKKDQGRWTEAFVTTMNRKPYLKEKWIPLSEDSPVRQQMESWLMKLKEGQEMEICLAARDWLQEIAGWMEQGVLVTIDYGGTGEQLLQKGKTIRAYQAHRVCHDFYSDPGEKDLTYDVNFSHLIEWGREAGFTGEQLWSQSRFLIEAGVFDWLPESPGRDPFGEDAKRLRAIKQLIHPETMGEAFQVLIQTKSTGEKK</sequence>
<dbReference type="RefSeq" id="WP_037995011.1">
    <property type="nucleotide sequence ID" value="NZ_CP036487.1"/>
</dbReference>
<keyword evidence="4" id="KW-1185">Reference proteome</keyword>
<dbReference type="GO" id="GO:0032259">
    <property type="term" value="P:methylation"/>
    <property type="evidence" value="ECO:0007669"/>
    <property type="project" value="UniProtKB-KW"/>
</dbReference>